<dbReference type="InterPro" id="IPR014044">
    <property type="entry name" value="CAP_dom"/>
</dbReference>
<evidence type="ECO:0000313" key="4">
    <source>
        <dbReference type="Proteomes" id="UP001595733"/>
    </source>
</evidence>
<accession>A0ABV8UTL8</accession>
<keyword evidence="1" id="KW-0732">Signal</keyword>
<dbReference type="PANTHER" id="PTHR31157">
    <property type="entry name" value="SCP DOMAIN-CONTAINING PROTEIN"/>
    <property type="match status" value="1"/>
</dbReference>
<dbReference type="Gene3D" id="3.40.33.10">
    <property type="entry name" value="CAP"/>
    <property type="match status" value="1"/>
</dbReference>
<name>A0ABV8UTL8_9BACL</name>
<organism evidence="3 4">
    <name type="scientific">Chryseomicrobium palamuruense</name>
    <dbReference type="NCBI Taxonomy" id="682973"/>
    <lineage>
        <taxon>Bacteria</taxon>
        <taxon>Bacillati</taxon>
        <taxon>Bacillota</taxon>
        <taxon>Bacilli</taxon>
        <taxon>Bacillales</taxon>
        <taxon>Caryophanaceae</taxon>
        <taxon>Chryseomicrobium</taxon>
    </lineage>
</organism>
<feature type="chain" id="PRO_5046359643" evidence="1">
    <location>
        <begin position="24"/>
        <end position="209"/>
    </location>
</feature>
<dbReference type="PANTHER" id="PTHR31157:SF1">
    <property type="entry name" value="SCP DOMAIN-CONTAINING PROTEIN"/>
    <property type="match status" value="1"/>
</dbReference>
<feature type="domain" description="SCP" evidence="2">
    <location>
        <begin position="94"/>
        <end position="206"/>
    </location>
</feature>
<protein>
    <submittedName>
        <fullName evidence="3">CAP domain-containing protein</fullName>
    </submittedName>
</protein>
<dbReference type="CDD" id="cd05379">
    <property type="entry name" value="CAP_bacterial"/>
    <property type="match status" value="1"/>
</dbReference>
<evidence type="ECO:0000259" key="2">
    <source>
        <dbReference type="Pfam" id="PF00188"/>
    </source>
</evidence>
<dbReference type="EMBL" id="JBHSEF010000011">
    <property type="protein sequence ID" value="MFC4354666.1"/>
    <property type="molecule type" value="Genomic_DNA"/>
</dbReference>
<dbReference type="Proteomes" id="UP001595733">
    <property type="component" value="Unassembled WGS sequence"/>
</dbReference>
<dbReference type="InterPro" id="IPR035940">
    <property type="entry name" value="CAP_sf"/>
</dbReference>
<comment type="caution">
    <text evidence="3">The sequence shown here is derived from an EMBL/GenBank/DDBJ whole genome shotgun (WGS) entry which is preliminary data.</text>
</comment>
<gene>
    <name evidence="3" type="ORF">ACFO0S_06165</name>
</gene>
<dbReference type="RefSeq" id="WP_378140935.1">
    <property type="nucleotide sequence ID" value="NZ_JBHSEF010000011.1"/>
</dbReference>
<keyword evidence="4" id="KW-1185">Reference proteome</keyword>
<evidence type="ECO:0000256" key="1">
    <source>
        <dbReference type="SAM" id="SignalP"/>
    </source>
</evidence>
<proteinExistence type="predicted"/>
<dbReference type="Pfam" id="PF00188">
    <property type="entry name" value="CAP"/>
    <property type="match status" value="1"/>
</dbReference>
<reference evidence="4" key="1">
    <citation type="journal article" date="2019" name="Int. J. Syst. Evol. Microbiol.">
        <title>The Global Catalogue of Microorganisms (GCM) 10K type strain sequencing project: providing services to taxonomists for standard genome sequencing and annotation.</title>
        <authorList>
            <consortium name="The Broad Institute Genomics Platform"/>
            <consortium name="The Broad Institute Genome Sequencing Center for Infectious Disease"/>
            <person name="Wu L."/>
            <person name="Ma J."/>
        </authorList>
    </citation>
    <scope>NUCLEOTIDE SEQUENCE [LARGE SCALE GENOMIC DNA]</scope>
    <source>
        <strain evidence="4">CCUG 50353</strain>
    </source>
</reference>
<dbReference type="SUPFAM" id="SSF55797">
    <property type="entry name" value="PR-1-like"/>
    <property type="match status" value="1"/>
</dbReference>
<feature type="signal peptide" evidence="1">
    <location>
        <begin position="1"/>
        <end position="23"/>
    </location>
</feature>
<sequence>MKKWSTSLIVSVVLLTGTTSASATCWMPAPASKEETVQAPVKASVPAPIEKKQEATPVKAPVKAPVVNKEKAAPVQAPVTSDASVSVEVQQVLKETNAYRAENGLAPLSLHTSLSQSAQQKATDMAKNRYFSHTSPTLGSPFDQMKANGISYRRAAENIAMGQRSATEVVDAWMKSPGHRANILDRNLTHIGIGYDSNGRYWVQQFIQQ</sequence>
<evidence type="ECO:0000313" key="3">
    <source>
        <dbReference type="EMBL" id="MFC4354666.1"/>
    </source>
</evidence>